<dbReference type="EMBL" id="BAAAHK010000001">
    <property type="protein sequence ID" value="GAA0923539.1"/>
    <property type="molecule type" value="Genomic_DNA"/>
</dbReference>
<protein>
    <submittedName>
        <fullName evidence="1">Uncharacterized protein</fullName>
    </submittedName>
</protein>
<gene>
    <name evidence="1" type="ORF">GCM10009554_01740</name>
</gene>
<name>A0ABN1P6G3_9ACTN</name>
<dbReference type="Proteomes" id="UP001500542">
    <property type="component" value="Unassembled WGS sequence"/>
</dbReference>
<evidence type="ECO:0000313" key="2">
    <source>
        <dbReference type="Proteomes" id="UP001500542"/>
    </source>
</evidence>
<evidence type="ECO:0000313" key="1">
    <source>
        <dbReference type="EMBL" id="GAA0923539.1"/>
    </source>
</evidence>
<comment type="caution">
    <text evidence="1">The sequence shown here is derived from an EMBL/GenBank/DDBJ whole genome shotgun (WGS) entry which is preliminary data.</text>
</comment>
<accession>A0ABN1P6G3</accession>
<proteinExistence type="predicted"/>
<organism evidence="1 2">
    <name type="scientific">Kribbella koreensis</name>
    <dbReference type="NCBI Taxonomy" id="57909"/>
    <lineage>
        <taxon>Bacteria</taxon>
        <taxon>Bacillati</taxon>
        <taxon>Actinomycetota</taxon>
        <taxon>Actinomycetes</taxon>
        <taxon>Propionibacteriales</taxon>
        <taxon>Kribbellaceae</taxon>
        <taxon>Kribbella</taxon>
    </lineage>
</organism>
<sequence>MEHEQVADPQVFSQVGDFDEVPIYSRYSQLGFLDGLSFAEKNRELILAAVRQMDRIHQHFGGPVPAGSTILRMVAVSSWAVEDEQSWQWRCGDGTTEFVAPYLWLCDLSHPNLANFRVHRPRSRQAAIVAEVVDSARYQVFEDRPPEYMPDCPVRVYVTRTEQLPLLPIAED</sequence>
<reference evidence="1 2" key="1">
    <citation type="journal article" date="2019" name="Int. J. Syst. Evol. Microbiol.">
        <title>The Global Catalogue of Microorganisms (GCM) 10K type strain sequencing project: providing services to taxonomists for standard genome sequencing and annotation.</title>
        <authorList>
            <consortium name="The Broad Institute Genomics Platform"/>
            <consortium name="The Broad Institute Genome Sequencing Center for Infectious Disease"/>
            <person name="Wu L."/>
            <person name="Ma J."/>
        </authorList>
    </citation>
    <scope>NUCLEOTIDE SEQUENCE [LARGE SCALE GENOMIC DNA]</scope>
    <source>
        <strain evidence="1 2">JCM 10977</strain>
    </source>
</reference>
<keyword evidence="2" id="KW-1185">Reference proteome</keyword>